<dbReference type="Gene3D" id="1.10.287.130">
    <property type="match status" value="1"/>
</dbReference>
<dbReference type="Pfam" id="PF00512">
    <property type="entry name" value="HisKA"/>
    <property type="match status" value="1"/>
</dbReference>
<keyword evidence="10" id="KW-0067">ATP-binding</keyword>
<evidence type="ECO:0000313" key="20">
    <source>
        <dbReference type="Proteomes" id="UP000190961"/>
    </source>
</evidence>
<evidence type="ECO:0000256" key="10">
    <source>
        <dbReference type="ARBA" id="ARBA00022840"/>
    </source>
</evidence>
<evidence type="ECO:0000256" key="11">
    <source>
        <dbReference type="ARBA" id="ARBA00022989"/>
    </source>
</evidence>
<evidence type="ECO:0000256" key="6">
    <source>
        <dbReference type="ARBA" id="ARBA00022679"/>
    </source>
</evidence>
<evidence type="ECO:0000313" key="19">
    <source>
        <dbReference type="EMBL" id="SKC64751.1"/>
    </source>
</evidence>
<evidence type="ECO:0000256" key="7">
    <source>
        <dbReference type="ARBA" id="ARBA00022692"/>
    </source>
</evidence>
<dbReference type="InterPro" id="IPR011006">
    <property type="entry name" value="CheY-like_superfamily"/>
</dbReference>
<dbReference type="FunFam" id="1.10.287.130:FF:000003">
    <property type="entry name" value="Histidine kinase"/>
    <property type="match status" value="1"/>
</dbReference>
<feature type="modified residue" description="4-aspartylphosphate" evidence="14">
    <location>
        <position position="1230"/>
    </location>
</feature>
<evidence type="ECO:0000256" key="3">
    <source>
        <dbReference type="ARBA" id="ARBA00012438"/>
    </source>
</evidence>
<dbReference type="Pfam" id="PF00072">
    <property type="entry name" value="Response_reg"/>
    <property type="match status" value="2"/>
</dbReference>
<dbReference type="SMART" id="SM00387">
    <property type="entry name" value="HATPase_c"/>
    <property type="match status" value="1"/>
</dbReference>
<proteinExistence type="predicted"/>
<dbReference type="FunFam" id="3.30.565.10:FF:000010">
    <property type="entry name" value="Sensor histidine kinase RcsC"/>
    <property type="match status" value="1"/>
</dbReference>
<feature type="domain" description="Response regulatory" evidence="18">
    <location>
        <begin position="1322"/>
        <end position="1438"/>
    </location>
</feature>
<dbReference type="InterPro" id="IPR011110">
    <property type="entry name" value="Reg_prop"/>
</dbReference>
<evidence type="ECO:0000256" key="14">
    <source>
        <dbReference type="PROSITE-ProRule" id="PRU00169"/>
    </source>
</evidence>
<dbReference type="Gene3D" id="3.30.565.10">
    <property type="entry name" value="Histidine kinase-like ATPase, C-terminal domain"/>
    <property type="match status" value="1"/>
</dbReference>
<dbReference type="SUPFAM" id="SSF63829">
    <property type="entry name" value="Calcium-dependent phosphotriesterase"/>
    <property type="match status" value="3"/>
</dbReference>
<dbReference type="SUPFAM" id="SSF47384">
    <property type="entry name" value="Homodimeric domain of signal transducing histidine kinase"/>
    <property type="match status" value="1"/>
</dbReference>
<protein>
    <recommendedName>
        <fullName evidence="3">histidine kinase</fullName>
        <ecNumber evidence="3">2.7.13.3</ecNumber>
    </recommendedName>
</protein>
<keyword evidence="11" id="KW-1133">Transmembrane helix</keyword>
<dbReference type="CDD" id="cd17546">
    <property type="entry name" value="REC_hyHK_CKI1_RcsC-like"/>
    <property type="match status" value="2"/>
</dbReference>
<feature type="modified residue" description="4-aspartylphosphate" evidence="14">
    <location>
        <position position="1372"/>
    </location>
</feature>
<evidence type="ECO:0000259" key="17">
    <source>
        <dbReference type="PROSITE" id="PS50109"/>
    </source>
</evidence>
<evidence type="ECO:0000256" key="1">
    <source>
        <dbReference type="ARBA" id="ARBA00000085"/>
    </source>
</evidence>
<dbReference type="PANTHER" id="PTHR45339">
    <property type="entry name" value="HYBRID SIGNAL TRANSDUCTION HISTIDINE KINASE J"/>
    <property type="match status" value="1"/>
</dbReference>
<keyword evidence="6" id="KW-0808">Transferase</keyword>
<dbReference type="EMBL" id="FUZU01000001">
    <property type="protein sequence ID" value="SKC64751.1"/>
    <property type="molecule type" value="Genomic_DNA"/>
</dbReference>
<dbReference type="InterPro" id="IPR005467">
    <property type="entry name" value="His_kinase_dom"/>
</dbReference>
<keyword evidence="12" id="KW-0902">Two-component regulatory system</keyword>
<dbReference type="RefSeq" id="WP_079686810.1">
    <property type="nucleotide sequence ID" value="NZ_FUZU01000001.1"/>
</dbReference>
<evidence type="ECO:0000256" key="16">
    <source>
        <dbReference type="SAM" id="SignalP"/>
    </source>
</evidence>
<evidence type="ECO:0000256" key="13">
    <source>
        <dbReference type="ARBA" id="ARBA00023136"/>
    </source>
</evidence>
<accession>A0A1T5KMB4</accession>
<dbReference type="CDD" id="cd00082">
    <property type="entry name" value="HisKA"/>
    <property type="match status" value="1"/>
</dbReference>
<evidence type="ECO:0000256" key="8">
    <source>
        <dbReference type="ARBA" id="ARBA00022741"/>
    </source>
</evidence>
<dbReference type="PROSITE" id="PS50109">
    <property type="entry name" value="HIS_KIN"/>
    <property type="match status" value="1"/>
</dbReference>
<dbReference type="FunFam" id="2.60.40.10:FF:000791">
    <property type="entry name" value="Two-component system sensor histidine kinase/response regulator"/>
    <property type="match status" value="1"/>
</dbReference>
<keyword evidence="4" id="KW-1003">Cell membrane</keyword>
<evidence type="ECO:0000256" key="12">
    <source>
        <dbReference type="ARBA" id="ARBA00023012"/>
    </source>
</evidence>
<dbReference type="Pfam" id="PF02518">
    <property type="entry name" value="HATPase_c"/>
    <property type="match status" value="1"/>
</dbReference>
<gene>
    <name evidence="19" type="ORF">SAMN05660236_2355</name>
</gene>
<dbReference type="CDD" id="cd16922">
    <property type="entry name" value="HATPase_EvgS-ArcB-TorS-like"/>
    <property type="match status" value="1"/>
</dbReference>
<dbReference type="Gene3D" id="2.130.10.10">
    <property type="entry name" value="YVTN repeat-like/Quinoprotein amine dehydrogenase"/>
    <property type="match status" value="2"/>
</dbReference>
<keyword evidence="8" id="KW-0547">Nucleotide-binding</keyword>
<reference evidence="19 20" key="1">
    <citation type="submission" date="2017-02" db="EMBL/GenBank/DDBJ databases">
        <authorList>
            <person name="Peterson S.W."/>
        </authorList>
    </citation>
    <scope>NUCLEOTIDE SEQUENCE [LARGE SCALE GENOMIC DNA]</scope>
    <source>
        <strain evidence="19 20">DSM 25262</strain>
    </source>
</reference>
<feature type="domain" description="Histidine kinase" evidence="17">
    <location>
        <begin position="939"/>
        <end position="1160"/>
    </location>
</feature>
<dbReference type="InterPro" id="IPR003594">
    <property type="entry name" value="HATPase_dom"/>
</dbReference>
<keyword evidence="5 14" id="KW-0597">Phosphoprotein</keyword>
<dbReference type="InterPro" id="IPR015943">
    <property type="entry name" value="WD40/YVTN_repeat-like_dom_sf"/>
</dbReference>
<dbReference type="PROSITE" id="PS50110">
    <property type="entry name" value="RESPONSE_REGULATORY"/>
    <property type="match status" value="2"/>
</dbReference>
<dbReference type="InterPro" id="IPR036890">
    <property type="entry name" value="HATPase_C_sf"/>
</dbReference>
<name>A0A1T5KMB4_9BACT</name>
<dbReference type="Proteomes" id="UP000190961">
    <property type="component" value="Unassembled WGS sequence"/>
</dbReference>
<dbReference type="Pfam" id="PF07495">
    <property type="entry name" value="Y_Y_Y"/>
    <property type="match status" value="1"/>
</dbReference>
<dbReference type="PANTHER" id="PTHR45339:SF1">
    <property type="entry name" value="HYBRID SIGNAL TRANSDUCTION HISTIDINE KINASE J"/>
    <property type="match status" value="1"/>
</dbReference>
<evidence type="ECO:0000256" key="2">
    <source>
        <dbReference type="ARBA" id="ARBA00004651"/>
    </source>
</evidence>
<dbReference type="Pfam" id="PF07494">
    <property type="entry name" value="Reg_prop"/>
    <property type="match status" value="6"/>
</dbReference>
<dbReference type="InterPro" id="IPR036097">
    <property type="entry name" value="HisK_dim/P_sf"/>
</dbReference>
<dbReference type="SUPFAM" id="SSF52172">
    <property type="entry name" value="CheY-like"/>
    <property type="match status" value="2"/>
</dbReference>
<dbReference type="SMART" id="SM00388">
    <property type="entry name" value="HisKA"/>
    <property type="match status" value="1"/>
</dbReference>
<keyword evidence="7" id="KW-0812">Transmembrane</keyword>
<feature type="chain" id="PRO_5012707713" description="histidine kinase" evidence="16">
    <location>
        <begin position="21"/>
        <end position="1446"/>
    </location>
</feature>
<comment type="catalytic activity">
    <reaction evidence="1">
        <text>ATP + protein L-histidine = ADP + protein N-phospho-L-histidine.</text>
        <dbReference type="EC" id="2.7.13.3"/>
    </reaction>
</comment>
<dbReference type="InterPro" id="IPR003661">
    <property type="entry name" value="HisK_dim/P_dom"/>
</dbReference>
<comment type="subcellular location">
    <subcellularLocation>
        <location evidence="2">Cell membrane</location>
        <topology evidence="2">Multi-pass membrane protein</topology>
    </subcellularLocation>
</comment>
<evidence type="ECO:0000259" key="18">
    <source>
        <dbReference type="PROSITE" id="PS50110"/>
    </source>
</evidence>
<keyword evidence="20" id="KW-1185">Reference proteome</keyword>
<dbReference type="InterPro" id="IPR001789">
    <property type="entry name" value="Sig_transdc_resp-reg_receiver"/>
</dbReference>
<evidence type="ECO:0000256" key="9">
    <source>
        <dbReference type="ARBA" id="ARBA00022777"/>
    </source>
</evidence>
<feature type="region of interest" description="Disordered" evidence="15">
    <location>
        <begin position="904"/>
        <end position="927"/>
    </location>
</feature>
<dbReference type="OrthoDB" id="9813151at2"/>
<dbReference type="InterPro" id="IPR011123">
    <property type="entry name" value="Y_Y_Y"/>
</dbReference>
<feature type="signal peptide" evidence="16">
    <location>
        <begin position="1"/>
        <end position="20"/>
    </location>
</feature>
<keyword evidence="13" id="KW-0472">Membrane</keyword>
<dbReference type="InterPro" id="IPR004358">
    <property type="entry name" value="Sig_transdc_His_kin-like_C"/>
</dbReference>
<dbReference type="Gene3D" id="2.60.40.10">
    <property type="entry name" value="Immunoglobulins"/>
    <property type="match status" value="1"/>
</dbReference>
<dbReference type="GO" id="GO:0000155">
    <property type="term" value="F:phosphorelay sensor kinase activity"/>
    <property type="evidence" value="ECO:0007669"/>
    <property type="project" value="InterPro"/>
</dbReference>
<dbReference type="SMART" id="SM00448">
    <property type="entry name" value="REC"/>
    <property type="match status" value="2"/>
</dbReference>
<keyword evidence="9 19" id="KW-0418">Kinase</keyword>
<sequence length="1446" mass="163771">MKKYFLFLLVSILAVQGLDAQNSAFEFKNLLEEPKSKVRKYTTKNGFPLKVLDCITQDKDGLMWFAAEDGLARFDGNSFKVFKNDPDNPYSISHNYIQWVFTDSDGTLWTSSPKGLNRFDSKTERFTHYHHNPEDKNSLVGDNVVFITGSPTGNLWIASAADGFTYYDRSNKKFIQYSHNNLPGLSHSEVVLLYEDHQGLLWVGTLGGGLIVFKTKDGIVTQKIEELSRKDLLPSPHIRCFSPDHLGNLWIGTSEGLVFFNRKQQSFQVLNKNNSALRGNIIRALGQDSRHNLWIAVEDKGLHRISLHDFDGQSTSSLTVEHQSGEEEYRIYRHTIHAIYEDRDHNLWLGTNGDGVQMISGISEKFTRIERKQTGEYEGVYLRFWGMCTDKEGNLWLGSDGDGIYKYSSRGQLLRHYYADGKKGSLTNNAILCAYRDHSNTLWFGTYAQGLFLYDEKTDSFFNYAHNPADSSSLADNDLRVIFEDSKHNIWVGSNGGGLNLLNKQTGKFTHYASKYTETSRGSVRAIIEDKHGGLWIGCHGEGLQYLDPKKEKLQRYLNRPEDENALPSNIVYALHLDRQGKLWIGTEGTGLAIYDLERQTLERFTEKEGLGGSTVYALLEDKEGNLWMSTNSGVSKWDGREKKFYNYDGSDGLQNGKFNSSSFLYDKTLGLMAFAGTEGVTLFRPEQIKQNLQPPKVMITGFQLFNKPVEVNASAQQGLVLKQAIHESKEITLRYNQSVFTFEYTALNYAYPEKCAYAYKMEGFDKDWNYVDTKRTATYTNLDPGEYIFRVKASNDDGVWNEQGASIALIITPPYWKTWWFQTMIACIVIGSVYTFFKGRVNAVKRQKAELEEQVRQQTAEVVSQKEALEVQAQNLQALNEQLQAQTDFLGVVNDELKQQKEENIAKRQDAEKAREEAERARQDAERANQAKSIFLATMSHEIRTPMNGVLGMASLLAETPLTAEQQEYTDTIRSSGDALLTVINDILDFSKIESGNLELDYNGFDMRQCLEEVMDVFSTKASQKGLDLVYQIDYQIPAQIIGDSHRLRQILLNLISNAMKFTHKGEIFVGVDLLESNNDQLLLAFQIRDTGIGIAQDKISRLFKAFSQVDSSTTRRYGGTGLGLVISQRLVELMGGTITVESHEGVGTIFSFTIKSKASQESIRQYVHCNTVGNDGKKVLLVDDNATNLTILRTQLELWRLSPTLAISAKQALDILTHHEGFDLVITDMQMPDMDGVQLSQRIKAKHPRLPIVLLSSVGDESKKKYPDLFTSVLNKPVKQQQLCRVIQSALRPNGTLLTAEVQHAQQVLSEEFAEKYPLRILIAEDNPVNQKLAIRVLNKLGYKEIDTAQNGVEVLERLAIQHYEIILMDVQMPEMDGLEATRRIRAKEDERPVIIAMTANAMQGDREECLRAGMDDYISKPIKLEVVVNILEKWALEVKRKNQ</sequence>
<dbReference type="SUPFAM" id="SSF55874">
    <property type="entry name" value="ATPase domain of HSP90 chaperone/DNA topoisomerase II/histidine kinase"/>
    <property type="match status" value="1"/>
</dbReference>
<organism evidence="19 20">
    <name type="scientific">Ohtaekwangia koreensis</name>
    <dbReference type="NCBI Taxonomy" id="688867"/>
    <lineage>
        <taxon>Bacteria</taxon>
        <taxon>Pseudomonadati</taxon>
        <taxon>Bacteroidota</taxon>
        <taxon>Cytophagia</taxon>
        <taxon>Cytophagales</taxon>
        <taxon>Fulvivirgaceae</taxon>
        <taxon>Ohtaekwangia</taxon>
    </lineage>
</organism>
<evidence type="ECO:0000256" key="15">
    <source>
        <dbReference type="SAM" id="MobiDB-lite"/>
    </source>
</evidence>
<keyword evidence="16" id="KW-0732">Signal</keyword>
<feature type="domain" description="Response regulatory" evidence="18">
    <location>
        <begin position="1180"/>
        <end position="1293"/>
    </location>
</feature>
<evidence type="ECO:0000256" key="4">
    <source>
        <dbReference type="ARBA" id="ARBA00022475"/>
    </source>
</evidence>
<dbReference type="EC" id="2.7.13.3" evidence="3"/>
<dbReference type="GO" id="GO:0005524">
    <property type="term" value="F:ATP binding"/>
    <property type="evidence" value="ECO:0007669"/>
    <property type="project" value="UniProtKB-KW"/>
</dbReference>
<evidence type="ECO:0000256" key="5">
    <source>
        <dbReference type="ARBA" id="ARBA00022553"/>
    </source>
</evidence>
<dbReference type="PRINTS" id="PR00344">
    <property type="entry name" value="BCTRLSENSOR"/>
</dbReference>
<dbReference type="STRING" id="688867.SAMN05660236_2355"/>
<dbReference type="Gene3D" id="3.40.50.2300">
    <property type="match status" value="2"/>
</dbReference>
<dbReference type="GO" id="GO:0005886">
    <property type="term" value="C:plasma membrane"/>
    <property type="evidence" value="ECO:0007669"/>
    <property type="project" value="UniProtKB-SubCell"/>
</dbReference>
<dbReference type="InterPro" id="IPR013783">
    <property type="entry name" value="Ig-like_fold"/>
</dbReference>